<evidence type="ECO:0000313" key="2">
    <source>
        <dbReference type="EMBL" id="QDU63021.1"/>
    </source>
</evidence>
<dbReference type="InterPro" id="IPR025597">
    <property type="entry name" value="DUF4345"/>
</dbReference>
<accession>A0A518B7S8</accession>
<dbReference type="AlphaFoldDB" id="A0A518B7S8"/>
<feature type="transmembrane region" description="Helical" evidence="1">
    <location>
        <begin position="52"/>
        <end position="72"/>
    </location>
</feature>
<keyword evidence="3" id="KW-1185">Reference proteome</keyword>
<protein>
    <recommendedName>
        <fullName evidence="4">DUF4345 domain-containing protein</fullName>
    </recommendedName>
</protein>
<dbReference type="Pfam" id="PF14248">
    <property type="entry name" value="DUF4345"/>
    <property type="match status" value="1"/>
</dbReference>
<evidence type="ECO:0000256" key="1">
    <source>
        <dbReference type="SAM" id="Phobius"/>
    </source>
</evidence>
<evidence type="ECO:0000313" key="3">
    <source>
        <dbReference type="Proteomes" id="UP000317093"/>
    </source>
</evidence>
<reference evidence="2 3" key="1">
    <citation type="submission" date="2019-02" db="EMBL/GenBank/DDBJ databases">
        <title>Deep-cultivation of Planctomycetes and their phenomic and genomic characterization uncovers novel biology.</title>
        <authorList>
            <person name="Wiegand S."/>
            <person name="Jogler M."/>
            <person name="Boedeker C."/>
            <person name="Pinto D."/>
            <person name="Vollmers J."/>
            <person name="Rivas-Marin E."/>
            <person name="Kohn T."/>
            <person name="Peeters S.H."/>
            <person name="Heuer A."/>
            <person name="Rast P."/>
            <person name="Oberbeckmann S."/>
            <person name="Bunk B."/>
            <person name="Jeske O."/>
            <person name="Meyerdierks A."/>
            <person name="Storesund J.E."/>
            <person name="Kallscheuer N."/>
            <person name="Luecker S."/>
            <person name="Lage O.M."/>
            <person name="Pohl T."/>
            <person name="Merkel B.J."/>
            <person name="Hornburger P."/>
            <person name="Mueller R.-W."/>
            <person name="Bruemmer F."/>
            <person name="Labrenz M."/>
            <person name="Spormann A.M."/>
            <person name="Op den Camp H."/>
            <person name="Overmann J."/>
            <person name="Amann R."/>
            <person name="Jetten M.S.M."/>
            <person name="Mascher T."/>
            <person name="Medema M.H."/>
            <person name="Devos D.P."/>
            <person name="Kaster A.-K."/>
            <person name="Ovreas L."/>
            <person name="Rohde M."/>
            <person name="Galperin M.Y."/>
            <person name="Jogler C."/>
        </authorList>
    </citation>
    <scope>NUCLEOTIDE SEQUENCE [LARGE SCALE GENOMIC DNA]</scope>
    <source>
        <strain evidence="2 3">Pan216</strain>
    </source>
</reference>
<sequence length="139" mass="14935">MPSPTSDWLAWIVLLIAALSFVVLGVLGLWRPEHLLEPFDLPARTTTARQEIRAMYGGLMFSFAAIIFWGMGSSHARLFALVLLAVSLLGLLLGRGINLALEGRPSSLAIGIALFEFVMLALSGLALFLLERPSTGSPG</sequence>
<organism evidence="2 3">
    <name type="scientific">Kolteria novifilia</name>
    <dbReference type="NCBI Taxonomy" id="2527975"/>
    <lineage>
        <taxon>Bacteria</taxon>
        <taxon>Pseudomonadati</taxon>
        <taxon>Planctomycetota</taxon>
        <taxon>Planctomycetia</taxon>
        <taxon>Kolteriales</taxon>
        <taxon>Kolteriaceae</taxon>
        <taxon>Kolteria</taxon>
    </lineage>
</organism>
<keyword evidence="1" id="KW-0812">Transmembrane</keyword>
<feature type="transmembrane region" description="Helical" evidence="1">
    <location>
        <begin position="12"/>
        <end position="31"/>
    </location>
</feature>
<dbReference type="EMBL" id="CP036279">
    <property type="protein sequence ID" value="QDU63021.1"/>
    <property type="molecule type" value="Genomic_DNA"/>
</dbReference>
<keyword evidence="1" id="KW-0472">Membrane</keyword>
<feature type="transmembrane region" description="Helical" evidence="1">
    <location>
        <begin position="78"/>
        <end position="101"/>
    </location>
</feature>
<dbReference type="Proteomes" id="UP000317093">
    <property type="component" value="Chromosome"/>
</dbReference>
<proteinExistence type="predicted"/>
<gene>
    <name evidence="2" type="ORF">Pan216_38950</name>
</gene>
<evidence type="ECO:0008006" key="4">
    <source>
        <dbReference type="Google" id="ProtNLM"/>
    </source>
</evidence>
<dbReference type="RefSeq" id="WP_419192700.1">
    <property type="nucleotide sequence ID" value="NZ_CP036279.1"/>
</dbReference>
<keyword evidence="1" id="KW-1133">Transmembrane helix</keyword>
<name>A0A518B7S8_9BACT</name>
<dbReference type="KEGG" id="knv:Pan216_38950"/>
<feature type="transmembrane region" description="Helical" evidence="1">
    <location>
        <begin position="108"/>
        <end position="130"/>
    </location>
</feature>